<evidence type="ECO:0000256" key="2">
    <source>
        <dbReference type="ARBA" id="ARBA00022679"/>
    </source>
</evidence>
<keyword evidence="1 4" id="KW-0328">Glycosyltransferase</keyword>
<name>A0AA43RJ24_9ACTN</name>
<dbReference type="InterPro" id="IPR007110">
    <property type="entry name" value="Ig-like_dom"/>
</dbReference>
<sequence>MRLNNVKSEPLVSIVVPVYNTADYLDEMLESVTGQTYQNLEIICVNDGSKDNSLDVLMKWAKNDSRIKVIDKANSGASDTRNTGLRNATGDYLCFIDSDDFVEPTLIEDTLTCAIENKVDAVVYNIDLFDEEKKKFTPHKTAVDKERIPVGTPFKASDIDHFYKYLIGFTVNKLYRRSLLTDINLEFVKMGAHEDMPFTYVALSAANSIYYLNKTLYHYRRAREGSLSDNTNDKYEYMITALATMRKQLEDAGLMKANKRNFDNYALHMMYWKANSIGVPHNVNFVKDCREQFLEKFDLLEKDSKYFFDGVERAFLKTTTHPKKGTKIKEALFLSDDPEHETAALKVYKATHGDWLRRSKIGRAGHLGKAFLRETRHAGLSSALNKAKSRINEQE</sequence>
<evidence type="ECO:0000313" key="5">
    <source>
        <dbReference type="Proteomes" id="UP001168575"/>
    </source>
</evidence>
<proteinExistence type="predicted"/>
<dbReference type="EMBL" id="JAUMVS010000044">
    <property type="protein sequence ID" value="MDO4841746.1"/>
    <property type="molecule type" value="Genomic_DNA"/>
</dbReference>
<gene>
    <name evidence="4" type="ORF">Q3982_03605</name>
</gene>
<dbReference type="InterPro" id="IPR001173">
    <property type="entry name" value="Glyco_trans_2-like"/>
</dbReference>
<dbReference type="PROSITE" id="PS50835">
    <property type="entry name" value="IG_LIKE"/>
    <property type="match status" value="1"/>
</dbReference>
<keyword evidence="5" id="KW-1185">Reference proteome</keyword>
<feature type="domain" description="Ig-like" evidence="3">
    <location>
        <begin position="10"/>
        <end position="112"/>
    </location>
</feature>
<dbReference type="EC" id="2.4.-.-" evidence="4"/>
<evidence type="ECO:0000256" key="1">
    <source>
        <dbReference type="ARBA" id="ARBA00022676"/>
    </source>
</evidence>
<dbReference type="PANTHER" id="PTHR22916">
    <property type="entry name" value="GLYCOSYLTRANSFERASE"/>
    <property type="match status" value="1"/>
</dbReference>
<keyword evidence="2 4" id="KW-0808">Transferase</keyword>
<dbReference type="AlphaFoldDB" id="A0AA43RJ24"/>
<dbReference type="PANTHER" id="PTHR22916:SF51">
    <property type="entry name" value="GLYCOSYLTRANSFERASE EPSH-RELATED"/>
    <property type="match status" value="1"/>
</dbReference>
<accession>A0AA43RJ24</accession>
<dbReference type="Gene3D" id="3.90.550.10">
    <property type="entry name" value="Spore Coat Polysaccharide Biosynthesis Protein SpsA, Chain A"/>
    <property type="match status" value="1"/>
</dbReference>
<dbReference type="InterPro" id="IPR029044">
    <property type="entry name" value="Nucleotide-diphossugar_trans"/>
</dbReference>
<dbReference type="GO" id="GO:0016757">
    <property type="term" value="F:glycosyltransferase activity"/>
    <property type="evidence" value="ECO:0007669"/>
    <property type="project" value="UniProtKB-KW"/>
</dbReference>
<reference evidence="4" key="1">
    <citation type="submission" date="2023-07" db="EMBL/GenBank/DDBJ databases">
        <title>Between Cages and Wild: Unraveling the Impact of Captivity on Animal Microbiomes and Antimicrobial Resistance.</title>
        <authorList>
            <person name="Schmartz G.P."/>
            <person name="Rehner J."/>
            <person name="Schuff M.J."/>
            <person name="Becker S.L."/>
            <person name="Kravczyk M."/>
            <person name="Gurevich A."/>
            <person name="Francke R."/>
            <person name="Mueller R."/>
            <person name="Keller V."/>
            <person name="Keller A."/>
        </authorList>
    </citation>
    <scope>NUCLEOTIDE SEQUENCE</scope>
    <source>
        <strain evidence="4">S12M_St_49</strain>
    </source>
</reference>
<comment type="caution">
    <text evidence="4">The sequence shown here is derived from an EMBL/GenBank/DDBJ whole genome shotgun (WGS) entry which is preliminary data.</text>
</comment>
<evidence type="ECO:0000313" key="4">
    <source>
        <dbReference type="EMBL" id="MDO4841746.1"/>
    </source>
</evidence>
<dbReference type="CDD" id="cd00761">
    <property type="entry name" value="Glyco_tranf_GTA_type"/>
    <property type="match status" value="1"/>
</dbReference>
<protein>
    <submittedName>
        <fullName evidence="4">Glycosyltransferase</fullName>
        <ecNumber evidence="4">2.4.-.-</ecNumber>
    </submittedName>
</protein>
<dbReference type="Proteomes" id="UP001168575">
    <property type="component" value="Unassembled WGS sequence"/>
</dbReference>
<dbReference type="SUPFAM" id="SSF53448">
    <property type="entry name" value="Nucleotide-diphospho-sugar transferases"/>
    <property type="match status" value="1"/>
</dbReference>
<dbReference type="Pfam" id="PF00535">
    <property type="entry name" value="Glycos_transf_2"/>
    <property type="match status" value="1"/>
</dbReference>
<evidence type="ECO:0000259" key="3">
    <source>
        <dbReference type="PROSITE" id="PS50835"/>
    </source>
</evidence>
<organism evidence="4 5">
    <name type="scientific">Phoenicibacter congonensis</name>
    <dbReference type="NCBI Taxonomy" id="1944646"/>
    <lineage>
        <taxon>Bacteria</taxon>
        <taxon>Bacillati</taxon>
        <taxon>Actinomycetota</taxon>
        <taxon>Coriobacteriia</taxon>
        <taxon>Eggerthellales</taxon>
        <taxon>Eggerthellaceae</taxon>
        <taxon>Phoenicibacter</taxon>
    </lineage>
</organism>